<dbReference type="EMBL" id="JACEIK010001256">
    <property type="protein sequence ID" value="MCD7467672.1"/>
    <property type="molecule type" value="Genomic_DNA"/>
</dbReference>
<keyword evidence="2" id="KW-1185">Reference proteome</keyword>
<evidence type="ECO:0000313" key="1">
    <source>
        <dbReference type="EMBL" id="MCD7467672.1"/>
    </source>
</evidence>
<reference evidence="1 2" key="1">
    <citation type="journal article" date="2021" name="BMC Genomics">
        <title>Datura genome reveals duplications of psychoactive alkaloid biosynthetic genes and high mutation rate following tissue culture.</title>
        <authorList>
            <person name="Rajewski A."/>
            <person name="Carter-House D."/>
            <person name="Stajich J."/>
            <person name="Litt A."/>
        </authorList>
    </citation>
    <scope>NUCLEOTIDE SEQUENCE [LARGE SCALE GENOMIC DNA]</scope>
    <source>
        <strain evidence="1">AR-01</strain>
    </source>
</reference>
<gene>
    <name evidence="1" type="ORF">HAX54_005231</name>
</gene>
<accession>A0ABS8TAR4</accession>
<feature type="non-terminal residue" evidence="1">
    <location>
        <position position="1"/>
    </location>
</feature>
<organism evidence="1 2">
    <name type="scientific">Datura stramonium</name>
    <name type="common">Jimsonweed</name>
    <name type="synonym">Common thornapple</name>
    <dbReference type="NCBI Taxonomy" id="4076"/>
    <lineage>
        <taxon>Eukaryota</taxon>
        <taxon>Viridiplantae</taxon>
        <taxon>Streptophyta</taxon>
        <taxon>Embryophyta</taxon>
        <taxon>Tracheophyta</taxon>
        <taxon>Spermatophyta</taxon>
        <taxon>Magnoliopsida</taxon>
        <taxon>eudicotyledons</taxon>
        <taxon>Gunneridae</taxon>
        <taxon>Pentapetalae</taxon>
        <taxon>asterids</taxon>
        <taxon>lamiids</taxon>
        <taxon>Solanales</taxon>
        <taxon>Solanaceae</taxon>
        <taxon>Solanoideae</taxon>
        <taxon>Datureae</taxon>
        <taxon>Datura</taxon>
    </lineage>
</organism>
<evidence type="ECO:0000313" key="2">
    <source>
        <dbReference type="Proteomes" id="UP000823775"/>
    </source>
</evidence>
<name>A0ABS8TAR4_DATST</name>
<sequence length="63" mass="7322">HLQRTNLCNAQAHQCSKLRDAEHYGYYGSCDADPYVRLKACKVESQSKKEKMQTYSTTTKYPF</sequence>
<proteinExistence type="predicted"/>
<comment type="caution">
    <text evidence="1">The sequence shown here is derived from an EMBL/GenBank/DDBJ whole genome shotgun (WGS) entry which is preliminary data.</text>
</comment>
<protein>
    <submittedName>
        <fullName evidence="1">Uncharacterized protein</fullName>
    </submittedName>
</protein>
<dbReference type="Proteomes" id="UP000823775">
    <property type="component" value="Unassembled WGS sequence"/>
</dbReference>